<dbReference type="EMBL" id="KN834772">
    <property type="protein sequence ID" value="KIK61109.1"/>
    <property type="molecule type" value="Genomic_DNA"/>
</dbReference>
<accession>A0A0D0CEV7</accession>
<sequence>MHTREKGAKSEIFDKSPPESPSLPAKAPLLDENEEEPQNDSGLVFLMPAEETGAKSETFAKSPPKLPSPPAKVQIDVAQDAKSAPGSPLSPTKSASPAQSEKDEFLALFKIKSIPFDAEDESPLDSSAPRTLVKAESAITPPGSPSPLEKLSSEAQDKNDTSPALFTIKFILFDAENESSLDSSADRMPTKAKSTTTPPMSPSPLPESELRSTAQSRKYPSLNFKANE</sequence>
<feature type="compositionally biased region" description="Basic and acidic residues" evidence="1">
    <location>
        <begin position="1"/>
        <end position="17"/>
    </location>
</feature>
<keyword evidence="3" id="KW-1185">Reference proteome</keyword>
<evidence type="ECO:0000313" key="3">
    <source>
        <dbReference type="Proteomes" id="UP000053593"/>
    </source>
</evidence>
<dbReference type="Proteomes" id="UP000053593">
    <property type="component" value="Unassembled WGS sequence"/>
</dbReference>
<feature type="compositionally biased region" description="Polar residues" evidence="1">
    <location>
        <begin position="214"/>
        <end position="228"/>
    </location>
</feature>
<name>A0A0D0CEV7_9AGAR</name>
<feature type="compositionally biased region" description="Polar residues" evidence="1">
    <location>
        <begin position="89"/>
        <end position="99"/>
    </location>
</feature>
<evidence type="ECO:0000313" key="2">
    <source>
        <dbReference type="EMBL" id="KIK61109.1"/>
    </source>
</evidence>
<feature type="region of interest" description="Disordered" evidence="1">
    <location>
        <begin position="1"/>
        <end position="101"/>
    </location>
</feature>
<dbReference type="HOGENOM" id="CLU_1214885_0_0_1"/>
<organism evidence="2 3">
    <name type="scientific">Collybiopsis luxurians FD-317 M1</name>
    <dbReference type="NCBI Taxonomy" id="944289"/>
    <lineage>
        <taxon>Eukaryota</taxon>
        <taxon>Fungi</taxon>
        <taxon>Dikarya</taxon>
        <taxon>Basidiomycota</taxon>
        <taxon>Agaricomycotina</taxon>
        <taxon>Agaricomycetes</taxon>
        <taxon>Agaricomycetidae</taxon>
        <taxon>Agaricales</taxon>
        <taxon>Marasmiineae</taxon>
        <taxon>Omphalotaceae</taxon>
        <taxon>Collybiopsis</taxon>
        <taxon>Collybiopsis luxurians</taxon>
    </lineage>
</organism>
<feature type="region of interest" description="Disordered" evidence="1">
    <location>
        <begin position="178"/>
        <end position="228"/>
    </location>
</feature>
<reference evidence="2 3" key="1">
    <citation type="submission" date="2014-04" db="EMBL/GenBank/DDBJ databases">
        <title>Evolutionary Origins and Diversification of the Mycorrhizal Mutualists.</title>
        <authorList>
            <consortium name="DOE Joint Genome Institute"/>
            <consortium name="Mycorrhizal Genomics Consortium"/>
            <person name="Kohler A."/>
            <person name="Kuo A."/>
            <person name="Nagy L.G."/>
            <person name="Floudas D."/>
            <person name="Copeland A."/>
            <person name="Barry K.W."/>
            <person name="Cichocki N."/>
            <person name="Veneault-Fourrey C."/>
            <person name="LaButti K."/>
            <person name="Lindquist E.A."/>
            <person name="Lipzen A."/>
            <person name="Lundell T."/>
            <person name="Morin E."/>
            <person name="Murat C."/>
            <person name="Riley R."/>
            <person name="Ohm R."/>
            <person name="Sun H."/>
            <person name="Tunlid A."/>
            <person name="Henrissat B."/>
            <person name="Grigoriev I.V."/>
            <person name="Hibbett D.S."/>
            <person name="Martin F."/>
        </authorList>
    </citation>
    <scope>NUCLEOTIDE SEQUENCE [LARGE SCALE GENOMIC DNA]</scope>
    <source>
        <strain evidence="2 3">FD-317 M1</strain>
    </source>
</reference>
<protein>
    <submittedName>
        <fullName evidence="2">Uncharacterized protein</fullName>
    </submittedName>
</protein>
<feature type="region of interest" description="Disordered" evidence="1">
    <location>
        <begin position="117"/>
        <end position="159"/>
    </location>
</feature>
<dbReference type="AlphaFoldDB" id="A0A0D0CEV7"/>
<gene>
    <name evidence="2" type="ORF">GYMLUDRAFT_243787</name>
</gene>
<proteinExistence type="predicted"/>
<evidence type="ECO:0000256" key="1">
    <source>
        <dbReference type="SAM" id="MobiDB-lite"/>
    </source>
</evidence>